<name>G3GWU5_CRIGR</name>
<dbReference type="EMBL" id="JH000054">
    <property type="protein sequence ID" value="EGV93237.1"/>
    <property type="molecule type" value="Genomic_DNA"/>
</dbReference>
<accession>G3GWU5</accession>
<dbReference type="Proteomes" id="UP000001075">
    <property type="component" value="Unassembled WGS sequence"/>
</dbReference>
<proteinExistence type="predicted"/>
<gene>
    <name evidence="1" type="ORF">I79_002228</name>
</gene>
<dbReference type="AlphaFoldDB" id="G3GWU5"/>
<reference evidence="2" key="1">
    <citation type="journal article" date="2011" name="Nat. Biotechnol.">
        <title>The genomic sequence of the Chinese hamster ovary (CHO)-K1 cell line.</title>
        <authorList>
            <person name="Xu X."/>
            <person name="Nagarajan H."/>
            <person name="Lewis N.E."/>
            <person name="Pan S."/>
            <person name="Cai Z."/>
            <person name="Liu X."/>
            <person name="Chen W."/>
            <person name="Xie M."/>
            <person name="Wang W."/>
            <person name="Hammond S."/>
            <person name="Andersen M.R."/>
            <person name="Neff N."/>
            <person name="Passarelli B."/>
            <person name="Koh W."/>
            <person name="Fan H.C."/>
            <person name="Wang J."/>
            <person name="Gui Y."/>
            <person name="Lee K.H."/>
            <person name="Betenbaugh M.J."/>
            <person name="Quake S.R."/>
            <person name="Famili I."/>
            <person name="Palsson B.O."/>
            <person name="Wang J."/>
        </authorList>
    </citation>
    <scope>NUCLEOTIDE SEQUENCE [LARGE SCALE GENOMIC DNA]</scope>
    <source>
        <strain evidence="2">CHO K1 cell line</strain>
    </source>
</reference>
<organism evidence="1 2">
    <name type="scientific">Cricetulus griseus</name>
    <name type="common">Chinese hamster</name>
    <name type="synonym">Cricetulus barabensis griseus</name>
    <dbReference type="NCBI Taxonomy" id="10029"/>
    <lineage>
        <taxon>Eukaryota</taxon>
        <taxon>Metazoa</taxon>
        <taxon>Chordata</taxon>
        <taxon>Craniata</taxon>
        <taxon>Vertebrata</taxon>
        <taxon>Euteleostomi</taxon>
        <taxon>Mammalia</taxon>
        <taxon>Eutheria</taxon>
        <taxon>Euarchontoglires</taxon>
        <taxon>Glires</taxon>
        <taxon>Rodentia</taxon>
        <taxon>Myomorpha</taxon>
        <taxon>Muroidea</taxon>
        <taxon>Cricetidae</taxon>
        <taxon>Cricetinae</taxon>
        <taxon>Cricetulus</taxon>
    </lineage>
</organism>
<sequence length="91" mass="10606">MPNELHLCGSLTHHLLRCRRKAPEKGNTLLIFFRVSFAHKTGQMPWNSINISRKSDNRIAWFSIPGSRDKPLCRHRKFTEVILLSLRLNPT</sequence>
<protein>
    <submittedName>
        <fullName evidence="1">Uncharacterized protein</fullName>
    </submittedName>
</protein>
<evidence type="ECO:0000313" key="1">
    <source>
        <dbReference type="EMBL" id="EGV93237.1"/>
    </source>
</evidence>
<evidence type="ECO:0000313" key="2">
    <source>
        <dbReference type="Proteomes" id="UP000001075"/>
    </source>
</evidence>
<dbReference type="InParanoid" id="G3GWU5"/>